<keyword evidence="3 7" id="KW-0489">Methyltransferase</keyword>
<dbReference type="PROSITE" id="PS51689">
    <property type="entry name" value="SAM_RNA_A_N6_MT"/>
    <property type="match status" value="1"/>
</dbReference>
<evidence type="ECO:0000256" key="7">
    <source>
        <dbReference type="PROSITE-ProRule" id="PRU01026"/>
    </source>
</evidence>
<dbReference type="GO" id="GO:0005829">
    <property type="term" value="C:cytosol"/>
    <property type="evidence" value="ECO:0007669"/>
    <property type="project" value="TreeGrafter"/>
</dbReference>
<name>A0A2M7T8G9_9ACTN</name>
<feature type="binding site" evidence="7">
    <location>
        <position position="122"/>
    </location>
    <ligand>
        <name>S-adenosyl-L-methionine</name>
        <dbReference type="ChEBI" id="CHEBI:59789"/>
    </ligand>
</feature>
<gene>
    <name evidence="9" type="ORF">COY37_04665</name>
</gene>
<feature type="binding site" evidence="7">
    <location>
        <position position="54"/>
    </location>
    <ligand>
        <name>S-adenosyl-L-methionine</name>
        <dbReference type="ChEBI" id="CHEBI:59789"/>
    </ligand>
</feature>
<protein>
    <submittedName>
        <fullName evidence="9">16S rRNA (Adenine(1518)-N(6)/adenine(1519)-N(6))-dimethyltransferase</fullName>
    </submittedName>
</protein>
<dbReference type="InterPro" id="IPR001737">
    <property type="entry name" value="KsgA/Erm"/>
</dbReference>
<keyword evidence="1" id="KW-0963">Cytoplasm</keyword>
<dbReference type="Gene3D" id="1.10.8.100">
    <property type="entry name" value="Ribosomal RNA adenine dimethylase-like, domain 2"/>
    <property type="match status" value="1"/>
</dbReference>
<evidence type="ECO:0000256" key="2">
    <source>
        <dbReference type="ARBA" id="ARBA00022552"/>
    </source>
</evidence>
<dbReference type="RefSeq" id="WP_286976401.1">
    <property type="nucleotide sequence ID" value="NZ_PFNG01000110.1"/>
</dbReference>
<organism evidence="9 10">
    <name type="scientific">Candidatus Aquicultor secundus</name>
    <dbReference type="NCBI Taxonomy" id="1973895"/>
    <lineage>
        <taxon>Bacteria</taxon>
        <taxon>Bacillati</taxon>
        <taxon>Actinomycetota</taxon>
        <taxon>Candidatus Aquicultoria</taxon>
        <taxon>Candidatus Aquicultorales</taxon>
        <taxon>Candidatus Aquicultoraceae</taxon>
        <taxon>Candidatus Aquicultor</taxon>
    </lineage>
</organism>
<dbReference type="PANTHER" id="PTHR11727:SF7">
    <property type="entry name" value="DIMETHYLADENOSINE TRANSFERASE-RELATED"/>
    <property type="match status" value="1"/>
</dbReference>
<dbReference type="InterPro" id="IPR023165">
    <property type="entry name" value="rRNA_Ade_diMease-like_C"/>
</dbReference>
<sequence>MTLATPQATLEVVKKFSLRLDKSLGQHFLIDQNILGKVVDAAVLSKDDVVVEVGPGIGTLTQALAKNAGTVVALELDRKLAPVLDYTLKSFENAKVVFSDALSVDLKNLPDDLPAPNKLVSNLPYQVATPILATYLDKFDDLKLYVVMIQKEVADRITAKPATAEYGSFSVKAQFYCDVDRVAVVSKNVFIPPPEVSSAVVRMRRLAQPRVHVFNKEFFFKVVKAAFWQRRKTIKNALRGSPELDLDIEEIDRALKKAGIDPKRRGETLSIEEFAALTNA</sequence>
<dbReference type="FunFam" id="3.40.50.150:FF:000023">
    <property type="entry name" value="Ribosomal RNA small subunit methyltransferase A"/>
    <property type="match status" value="1"/>
</dbReference>
<evidence type="ECO:0000256" key="1">
    <source>
        <dbReference type="ARBA" id="ARBA00022490"/>
    </source>
</evidence>
<feature type="binding site" evidence="7">
    <location>
        <position position="75"/>
    </location>
    <ligand>
        <name>S-adenosyl-L-methionine</name>
        <dbReference type="ChEBI" id="CHEBI:59789"/>
    </ligand>
</feature>
<dbReference type="InterPro" id="IPR011530">
    <property type="entry name" value="rRNA_adenine_dimethylase"/>
</dbReference>
<keyword evidence="2" id="KW-0698">rRNA processing</keyword>
<keyword evidence="5 7" id="KW-0949">S-adenosyl-L-methionine</keyword>
<feature type="binding site" evidence="7">
    <location>
        <position position="27"/>
    </location>
    <ligand>
        <name>S-adenosyl-L-methionine</name>
        <dbReference type="ChEBI" id="CHEBI:59789"/>
    </ligand>
</feature>
<reference evidence="10" key="1">
    <citation type="submission" date="2017-09" db="EMBL/GenBank/DDBJ databases">
        <title>Depth-based differentiation of microbial function through sediment-hosted aquifers and enrichment of novel symbionts in the deep terrestrial subsurface.</title>
        <authorList>
            <person name="Probst A.J."/>
            <person name="Ladd B."/>
            <person name="Jarett J.K."/>
            <person name="Geller-Mcgrath D.E."/>
            <person name="Sieber C.M.K."/>
            <person name="Emerson J.B."/>
            <person name="Anantharaman K."/>
            <person name="Thomas B.C."/>
            <person name="Malmstrom R."/>
            <person name="Stieglmeier M."/>
            <person name="Klingl A."/>
            <person name="Woyke T."/>
            <person name="Ryan C.M."/>
            <person name="Banfield J.F."/>
        </authorList>
    </citation>
    <scope>NUCLEOTIDE SEQUENCE [LARGE SCALE GENOMIC DNA]</scope>
</reference>
<dbReference type="AlphaFoldDB" id="A0A2M7T8G9"/>
<comment type="caution">
    <text evidence="9">The sequence shown here is derived from an EMBL/GenBank/DDBJ whole genome shotgun (WGS) entry which is preliminary data.</text>
</comment>
<dbReference type="GO" id="GO:0000179">
    <property type="term" value="F:rRNA (adenine-N6,N6-)-dimethyltransferase activity"/>
    <property type="evidence" value="ECO:0007669"/>
    <property type="project" value="UniProtKB-UniRule"/>
</dbReference>
<dbReference type="Proteomes" id="UP000230956">
    <property type="component" value="Unassembled WGS sequence"/>
</dbReference>
<evidence type="ECO:0000256" key="6">
    <source>
        <dbReference type="ARBA" id="ARBA00022884"/>
    </source>
</evidence>
<comment type="similarity">
    <text evidence="7">Belongs to the class I-like SAM-binding methyltransferase superfamily. rRNA adenine N(6)-methyltransferase family.</text>
</comment>
<proteinExistence type="inferred from homology"/>
<keyword evidence="4 7" id="KW-0808">Transferase</keyword>
<keyword evidence="6 7" id="KW-0694">RNA-binding</keyword>
<feature type="non-terminal residue" evidence="9">
    <location>
        <position position="280"/>
    </location>
</feature>
<dbReference type="InterPro" id="IPR020598">
    <property type="entry name" value="rRNA_Ade_methylase_Trfase_N"/>
</dbReference>
<feature type="binding site" evidence="7">
    <location>
        <position position="100"/>
    </location>
    <ligand>
        <name>S-adenosyl-L-methionine</name>
        <dbReference type="ChEBI" id="CHEBI:59789"/>
    </ligand>
</feature>
<accession>A0A2M7T8G9</accession>
<dbReference type="InterPro" id="IPR020596">
    <property type="entry name" value="rRNA_Ade_Mease_Trfase_CS"/>
</dbReference>
<evidence type="ECO:0000256" key="3">
    <source>
        <dbReference type="ARBA" id="ARBA00022603"/>
    </source>
</evidence>
<dbReference type="HAMAP" id="MF_00607">
    <property type="entry name" value="16SrRNA_methyltr_A"/>
    <property type="match status" value="1"/>
</dbReference>
<evidence type="ECO:0000259" key="8">
    <source>
        <dbReference type="SMART" id="SM00650"/>
    </source>
</evidence>
<evidence type="ECO:0000313" key="9">
    <source>
        <dbReference type="EMBL" id="PIZ39733.1"/>
    </source>
</evidence>
<dbReference type="PROSITE" id="PS01131">
    <property type="entry name" value="RRNA_A_DIMETH"/>
    <property type="match status" value="1"/>
</dbReference>
<dbReference type="Pfam" id="PF00398">
    <property type="entry name" value="RrnaAD"/>
    <property type="match status" value="1"/>
</dbReference>
<dbReference type="SUPFAM" id="SSF53335">
    <property type="entry name" value="S-adenosyl-L-methionine-dependent methyltransferases"/>
    <property type="match status" value="1"/>
</dbReference>
<dbReference type="EMBL" id="PFNG01000110">
    <property type="protein sequence ID" value="PIZ39733.1"/>
    <property type="molecule type" value="Genomic_DNA"/>
</dbReference>
<feature type="domain" description="Ribosomal RNA adenine methylase transferase N-terminal" evidence="8">
    <location>
        <begin position="34"/>
        <end position="207"/>
    </location>
</feature>
<dbReference type="Gene3D" id="3.40.50.150">
    <property type="entry name" value="Vaccinia Virus protein VP39"/>
    <property type="match status" value="1"/>
</dbReference>
<dbReference type="InterPro" id="IPR029063">
    <property type="entry name" value="SAM-dependent_MTases_sf"/>
</dbReference>
<dbReference type="GO" id="GO:0003723">
    <property type="term" value="F:RNA binding"/>
    <property type="evidence" value="ECO:0007669"/>
    <property type="project" value="UniProtKB-UniRule"/>
</dbReference>
<dbReference type="NCBIfam" id="TIGR00755">
    <property type="entry name" value="ksgA"/>
    <property type="match status" value="1"/>
</dbReference>
<feature type="binding site" evidence="7">
    <location>
        <position position="29"/>
    </location>
    <ligand>
        <name>S-adenosyl-L-methionine</name>
        <dbReference type="ChEBI" id="CHEBI:59789"/>
    </ligand>
</feature>
<dbReference type="PANTHER" id="PTHR11727">
    <property type="entry name" value="DIMETHYLADENOSINE TRANSFERASE"/>
    <property type="match status" value="1"/>
</dbReference>
<evidence type="ECO:0000256" key="5">
    <source>
        <dbReference type="ARBA" id="ARBA00022691"/>
    </source>
</evidence>
<dbReference type="SMART" id="SM00650">
    <property type="entry name" value="rADc"/>
    <property type="match status" value="1"/>
</dbReference>
<evidence type="ECO:0000256" key="4">
    <source>
        <dbReference type="ARBA" id="ARBA00022679"/>
    </source>
</evidence>
<evidence type="ECO:0000313" key="10">
    <source>
        <dbReference type="Proteomes" id="UP000230956"/>
    </source>
</evidence>